<dbReference type="InterPro" id="IPR027417">
    <property type="entry name" value="P-loop_NTPase"/>
</dbReference>
<dbReference type="Gene3D" id="3.30.70.240">
    <property type="match status" value="1"/>
</dbReference>
<organism evidence="6 7">
    <name type="scientific">Fibrobacter intestinalis</name>
    <dbReference type="NCBI Taxonomy" id="28122"/>
    <lineage>
        <taxon>Bacteria</taxon>
        <taxon>Pseudomonadati</taxon>
        <taxon>Fibrobacterota</taxon>
        <taxon>Fibrobacteria</taxon>
        <taxon>Fibrobacterales</taxon>
        <taxon>Fibrobacteraceae</taxon>
        <taxon>Fibrobacter</taxon>
    </lineage>
</organism>
<dbReference type="PROSITE" id="PS51722">
    <property type="entry name" value="G_TR_2"/>
    <property type="match status" value="1"/>
</dbReference>
<dbReference type="GO" id="GO:0005525">
    <property type="term" value="F:GTP binding"/>
    <property type="evidence" value="ECO:0007669"/>
    <property type="project" value="UniProtKB-KW"/>
</dbReference>
<evidence type="ECO:0000256" key="4">
    <source>
        <dbReference type="ARBA" id="ARBA00023134"/>
    </source>
</evidence>
<dbReference type="InterPro" id="IPR000795">
    <property type="entry name" value="T_Tr_GTP-bd_dom"/>
</dbReference>
<evidence type="ECO:0000313" key="6">
    <source>
        <dbReference type="EMBL" id="SHL04590.1"/>
    </source>
</evidence>
<dbReference type="PANTHER" id="PTHR43261:SF1">
    <property type="entry name" value="RIBOSOME-RELEASING FACTOR 2, MITOCHONDRIAL"/>
    <property type="match status" value="1"/>
</dbReference>
<evidence type="ECO:0000259" key="5">
    <source>
        <dbReference type="PROSITE" id="PS51722"/>
    </source>
</evidence>
<evidence type="ECO:0000256" key="2">
    <source>
        <dbReference type="ARBA" id="ARBA00022768"/>
    </source>
</evidence>
<reference evidence="7" key="1">
    <citation type="submission" date="2016-11" db="EMBL/GenBank/DDBJ databases">
        <authorList>
            <person name="Varghese N."/>
            <person name="Submissions S."/>
        </authorList>
    </citation>
    <scope>NUCLEOTIDE SEQUENCE [LARGE SCALE GENOMIC DNA]</scope>
    <source>
        <strain evidence="7">UWOS</strain>
    </source>
</reference>
<dbReference type="InterPro" id="IPR000640">
    <property type="entry name" value="EFG_V-like"/>
</dbReference>
<protein>
    <submittedName>
        <fullName evidence="6">Elongation factor G</fullName>
    </submittedName>
</protein>
<dbReference type="SUPFAM" id="SSF52540">
    <property type="entry name" value="P-loop containing nucleoside triphosphate hydrolases"/>
    <property type="match status" value="1"/>
</dbReference>
<dbReference type="RefSeq" id="WP_073305676.1">
    <property type="nucleotide sequence ID" value="NZ_FRAW01000031.1"/>
</dbReference>
<dbReference type="Pfam" id="PF00009">
    <property type="entry name" value="GTP_EFTU"/>
    <property type="match status" value="1"/>
</dbReference>
<dbReference type="EMBL" id="FRAW01000031">
    <property type="protein sequence ID" value="SHL04590.1"/>
    <property type="molecule type" value="Genomic_DNA"/>
</dbReference>
<dbReference type="InterPro" id="IPR005225">
    <property type="entry name" value="Small_GTP-bd"/>
</dbReference>
<keyword evidence="3" id="KW-0648">Protein biosynthesis</keyword>
<dbReference type="Gene3D" id="3.40.50.300">
    <property type="entry name" value="P-loop containing nucleotide triphosphate hydrolases"/>
    <property type="match status" value="1"/>
</dbReference>
<dbReference type="PROSITE" id="PS00301">
    <property type="entry name" value="G_TR_1"/>
    <property type="match status" value="1"/>
</dbReference>
<keyword evidence="1" id="KW-0547">Nucleotide-binding</keyword>
<dbReference type="InterPro" id="IPR035647">
    <property type="entry name" value="EFG_III/V"/>
</dbReference>
<dbReference type="InterPro" id="IPR035649">
    <property type="entry name" value="EFG_V"/>
</dbReference>
<accession>A0A1M6XF01</accession>
<dbReference type="GO" id="GO:0003924">
    <property type="term" value="F:GTPase activity"/>
    <property type="evidence" value="ECO:0007669"/>
    <property type="project" value="InterPro"/>
</dbReference>
<proteinExistence type="predicted"/>
<keyword evidence="2 6" id="KW-0251">Elongation factor</keyword>
<dbReference type="AlphaFoldDB" id="A0A1M6XF01"/>
<dbReference type="SUPFAM" id="SSF54980">
    <property type="entry name" value="EF-G C-terminal domain-like"/>
    <property type="match status" value="2"/>
</dbReference>
<dbReference type="Gene3D" id="3.30.230.10">
    <property type="match status" value="1"/>
</dbReference>
<dbReference type="CDD" id="cd03713">
    <property type="entry name" value="EFG_mtEFG_C"/>
    <property type="match status" value="1"/>
</dbReference>
<dbReference type="PANTHER" id="PTHR43261">
    <property type="entry name" value="TRANSLATION ELONGATION FACTOR G-RELATED"/>
    <property type="match status" value="1"/>
</dbReference>
<dbReference type="Pfam" id="PF00679">
    <property type="entry name" value="EFG_C"/>
    <property type="match status" value="1"/>
</dbReference>
<evidence type="ECO:0000256" key="3">
    <source>
        <dbReference type="ARBA" id="ARBA00022917"/>
    </source>
</evidence>
<evidence type="ECO:0000256" key="1">
    <source>
        <dbReference type="ARBA" id="ARBA00022741"/>
    </source>
</evidence>
<dbReference type="Gene3D" id="3.30.70.870">
    <property type="entry name" value="Elongation Factor G (Translational Gtpase), domain 3"/>
    <property type="match status" value="1"/>
</dbReference>
<dbReference type="InterPro" id="IPR014721">
    <property type="entry name" value="Ribsml_uS5_D2-typ_fold_subgr"/>
</dbReference>
<dbReference type="NCBIfam" id="TIGR00231">
    <property type="entry name" value="small_GTP"/>
    <property type="match status" value="1"/>
</dbReference>
<dbReference type="SMART" id="SM00838">
    <property type="entry name" value="EFG_C"/>
    <property type="match status" value="1"/>
</dbReference>
<dbReference type="InterPro" id="IPR031157">
    <property type="entry name" value="G_TR_CS"/>
</dbReference>
<sequence length="650" mass="71914">MRPIRNIAILAHVDAGKTTLSERILFTAGEVRLPGNVEDGLATMDYLPEERKRGITIESGIAHFEWRGIWFNFIDTPGHVDFGAEVDMALSAVDGVVLVISAIDGVETQTLSAWKKLREKGIRTLIFINKLDSSSASLDDTLIAIEEHLGVRPVLLSCPEFSSDSNERGILAEWDVVSGMRLVLQNGKEEPQKIAASDFAQKALRKMFAEAAEAASEYDDEILSLALDGKSVPPKMLVRGLECLCANDKYVLCYAGSAKQNFGVRSLMAGLSFFLQSSPAFGKKRLGEVVRLRHFTDLGEIALFRCMANVRAGKIPEGLEFFRLKAAQLFPVQELFAGDIYALRSPKRLSLGMRLSLSGEPMDLENRAGQENYHSLLQTRLECLRSEDFTLVESSLELLARMDPSIRIVPRPDVGCWLLYTVGEVQLEVILERLKREFGCEVRAGVPEVLWQERLLRTLDPVENSFQAGPFKVSLELSAAPLPVSEKDIRLSGNSLENLPREILAGIRSALLESAQVGVLGKGSLVGVEFNIRRFEFEKNTPIHMIKKACSDAVVKLIRPASVVLYEPFMALSLECPAEYAGMLSGDILAREGKIVQVGGDGVLHSFVAELPLRKLFGYATAVRSGCKGRAQYTIRFLEYRKLGECFSRP</sequence>
<dbReference type="GO" id="GO:0032790">
    <property type="term" value="P:ribosome disassembly"/>
    <property type="evidence" value="ECO:0007669"/>
    <property type="project" value="TreeGrafter"/>
</dbReference>
<keyword evidence="4" id="KW-0342">GTP-binding</keyword>
<dbReference type="PRINTS" id="PR00315">
    <property type="entry name" value="ELONGATNFCT"/>
</dbReference>
<feature type="domain" description="Tr-type G" evidence="5">
    <location>
        <begin position="2"/>
        <end position="280"/>
    </location>
</feature>
<dbReference type="GO" id="GO:0003746">
    <property type="term" value="F:translation elongation factor activity"/>
    <property type="evidence" value="ECO:0007669"/>
    <property type="project" value="UniProtKB-KW"/>
</dbReference>
<keyword evidence="7" id="KW-1185">Reference proteome</keyword>
<gene>
    <name evidence="6" type="ORF">SAMN05720469_1313</name>
</gene>
<evidence type="ECO:0000313" key="7">
    <source>
        <dbReference type="Proteomes" id="UP000184275"/>
    </source>
</evidence>
<dbReference type="Pfam" id="PF14492">
    <property type="entry name" value="EFG_III"/>
    <property type="match status" value="1"/>
</dbReference>
<name>A0A1M6XF01_9BACT</name>
<dbReference type="InterPro" id="IPR041095">
    <property type="entry name" value="EFG_II"/>
</dbReference>
<dbReference type="Proteomes" id="UP000184275">
    <property type="component" value="Unassembled WGS sequence"/>
</dbReference>